<proteinExistence type="predicted"/>
<evidence type="ECO:0000259" key="1">
    <source>
        <dbReference type="PROSITE" id="PS51819"/>
    </source>
</evidence>
<evidence type="ECO:0000313" key="2">
    <source>
        <dbReference type="EMBL" id="SDT33306.1"/>
    </source>
</evidence>
<dbReference type="Proteomes" id="UP000199103">
    <property type="component" value="Chromosome I"/>
</dbReference>
<protein>
    <submittedName>
        <fullName evidence="2">Uncharacterized conserved protein PhnB, glyoxalase superfamily</fullName>
    </submittedName>
</protein>
<dbReference type="InterPro" id="IPR004360">
    <property type="entry name" value="Glyas_Fos-R_dOase_dom"/>
</dbReference>
<keyword evidence="3" id="KW-1185">Reference proteome</keyword>
<dbReference type="Gene3D" id="3.10.180.10">
    <property type="entry name" value="2,3-Dihydroxybiphenyl 1,2-Dioxygenase, domain 1"/>
    <property type="match status" value="1"/>
</dbReference>
<organism evidence="2 3">
    <name type="scientific">Microlunatus soli</name>
    <dbReference type="NCBI Taxonomy" id="630515"/>
    <lineage>
        <taxon>Bacteria</taxon>
        <taxon>Bacillati</taxon>
        <taxon>Actinomycetota</taxon>
        <taxon>Actinomycetes</taxon>
        <taxon>Propionibacteriales</taxon>
        <taxon>Propionibacteriaceae</taxon>
        <taxon>Microlunatus</taxon>
    </lineage>
</organism>
<dbReference type="PROSITE" id="PS51819">
    <property type="entry name" value="VOC"/>
    <property type="match status" value="1"/>
</dbReference>
<dbReference type="Pfam" id="PF00903">
    <property type="entry name" value="Glyoxalase"/>
    <property type="match status" value="1"/>
</dbReference>
<name>A0A1H1ZJC0_9ACTN</name>
<reference evidence="2 3" key="1">
    <citation type="submission" date="2016-10" db="EMBL/GenBank/DDBJ databases">
        <authorList>
            <person name="de Groot N.N."/>
        </authorList>
    </citation>
    <scope>NUCLEOTIDE SEQUENCE [LARGE SCALE GENOMIC DNA]</scope>
    <source>
        <strain evidence="2 3">DSM 21800</strain>
    </source>
</reference>
<evidence type="ECO:0000313" key="3">
    <source>
        <dbReference type="Proteomes" id="UP000199103"/>
    </source>
</evidence>
<dbReference type="EMBL" id="LT629772">
    <property type="protein sequence ID" value="SDT33306.1"/>
    <property type="molecule type" value="Genomic_DNA"/>
</dbReference>
<sequence length="325" mass="35580">MFTGFTTVTHFVDDLPAAITWYTDLLGYGPYFVRPDRDHPAYAEFRIGPFQHELGLISSSYRPDGLSAAVGGGTVYWQTDDVAAAFAELIGRGAESLEPVTTRAEGWQTASVIDPFGIIVGLIHSPLYADVIATRGWRSGRGLGQRTDRQRGDDLLVDGELLADYREDDRERNIEGTADGGQQLAGCFLLSALDLGQVTEADPGGLGDLPQRLALQCALLTKGLADQLAQQDRLRGLDLSHDSHSTHPPNHFPSTWALGCVMFHILIGTRSSPCVGQNKFPSVSPRQRHGSRYSFRCRSVRRAHLPHLAQRSPYGLGTDLRTVAR</sequence>
<accession>A0A1H1ZJC0</accession>
<dbReference type="AlphaFoldDB" id="A0A1H1ZJC0"/>
<dbReference type="InterPro" id="IPR029068">
    <property type="entry name" value="Glyas_Bleomycin-R_OHBP_Dase"/>
</dbReference>
<feature type="domain" description="VOC" evidence="1">
    <location>
        <begin position="4"/>
        <end position="125"/>
    </location>
</feature>
<dbReference type="STRING" id="630515.SAMN04489812_5235"/>
<dbReference type="InterPro" id="IPR037523">
    <property type="entry name" value="VOC_core"/>
</dbReference>
<gene>
    <name evidence="2" type="ORF">SAMN04489812_5235</name>
</gene>
<dbReference type="SUPFAM" id="SSF54593">
    <property type="entry name" value="Glyoxalase/Bleomycin resistance protein/Dihydroxybiphenyl dioxygenase"/>
    <property type="match status" value="1"/>
</dbReference>